<feature type="compositionally biased region" description="Polar residues" evidence="1">
    <location>
        <begin position="70"/>
        <end position="86"/>
    </location>
</feature>
<feature type="region of interest" description="Disordered" evidence="1">
    <location>
        <begin position="1"/>
        <end position="47"/>
    </location>
</feature>
<feature type="region of interest" description="Disordered" evidence="1">
    <location>
        <begin position="63"/>
        <end position="123"/>
    </location>
</feature>
<dbReference type="EMBL" id="SGPL01000049">
    <property type="protein sequence ID" value="THH19309.1"/>
    <property type="molecule type" value="Genomic_DNA"/>
</dbReference>
<proteinExistence type="predicted"/>
<reference evidence="2 3" key="1">
    <citation type="submission" date="2019-02" db="EMBL/GenBank/DDBJ databases">
        <title>Genome sequencing of the rare red list fungi Bondarzewia mesenterica.</title>
        <authorList>
            <person name="Buettner E."/>
            <person name="Kellner H."/>
        </authorList>
    </citation>
    <scope>NUCLEOTIDE SEQUENCE [LARGE SCALE GENOMIC DNA]</scope>
    <source>
        <strain evidence="2 3">DSM 108281</strain>
    </source>
</reference>
<feature type="compositionally biased region" description="Basic and acidic residues" evidence="1">
    <location>
        <begin position="31"/>
        <end position="40"/>
    </location>
</feature>
<evidence type="ECO:0000313" key="3">
    <source>
        <dbReference type="Proteomes" id="UP000310158"/>
    </source>
</evidence>
<name>A0A4S4M2N8_9AGAM</name>
<comment type="caution">
    <text evidence="2">The sequence shown here is derived from an EMBL/GenBank/DDBJ whole genome shotgun (WGS) entry which is preliminary data.</text>
</comment>
<dbReference type="Proteomes" id="UP000310158">
    <property type="component" value="Unassembled WGS sequence"/>
</dbReference>
<evidence type="ECO:0000313" key="2">
    <source>
        <dbReference type="EMBL" id="THH19309.1"/>
    </source>
</evidence>
<gene>
    <name evidence="2" type="ORF">EW146_g1822</name>
</gene>
<organism evidence="2 3">
    <name type="scientific">Bondarzewia mesenterica</name>
    <dbReference type="NCBI Taxonomy" id="1095465"/>
    <lineage>
        <taxon>Eukaryota</taxon>
        <taxon>Fungi</taxon>
        <taxon>Dikarya</taxon>
        <taxon>Basidiomycota</taxon>
        <taxon>Agaricomycotina</taxon>
        <taxon>Agaricomycetes</taxon>
        <taxon>Russulales</taxon>
        <taxon>Bondarzewiaceae</taxon>
        <taxon>Bondarzewia</taxon>
    </lineage>
</organism>
<sequence length="123" mass="13549">MDKLYMDPSKAPHGSTNVNSSNTSYALGSKSRNDADKEDLTTESDTPSEIIIANNIILAFLPNWPPRSQLKPSQNHAQTHEQTLANSRPPLSADFKFLLSPQNTPPPPEEDIFYDANTGDPNL</sequence>
<evidence type="ECO:0000256" key="1">
    <source>
        <dbReference type="SAM" id="MobiDB-lite"/>
    </source>
</evidence>
<feature type="compositionally biased region" description="Polar residues" evidence="1">
    <location>
        <begin position="14"/>
        <end position="26"/>
    </location>
</feature>
<keyword evidence="3" id="KW-1185">Reference proteome</keyword>
<accession>A0A4S4M2N8</accession>
<dbReference type="AlphaFoldDB" id="A0A4S4M2N8"/>
<protein>
    <submittedName>
        <fullName evidence="2">Uncharacterized protein</fullName>
    </submittedName>
</protein>